<accession>A0ABT0G1B3</accession>
<proteinExistence type="predicted"/>
<keyword evidence="3" id="KW-1185">Reference proteome</keyword>
<name>A0ABT0G1B3_9ACTN</name>
<reference evidence="2 3" key="1">
    <citation type="submission" date="2022-04" db="EMBL/GenBank/DDBJ databases">
        <title>Genome draft of Actinomadura sp. ATCC 31491.</title>
        <authorList>
            <person name="Shi X."/>
            <person name="Du Y."/>
        </authorList>
    </citation>
    <scope>NUCLEOTIDE SEQUENCE [LARGE SCALE GENOMIC DNA]</scope>
    <source>
        <strain evidence="2 3">ATCC 31491</strain>
    </source>
</reference>
<sequence>MGDDLRAQEPAPDRPAAGDAGYPSRLAQVRATARELARRAADIRADGRRNAAIAQELCHAMAEQRARLRAGFSAIDEQRQARRRPAG</sequence>
<evidence type="ECO:0000256" key="1">
    <source>
        <dbReference type="SAM" id="MobiDB-lite"/>
    </source>
</evidence>
<dbReference type="EMBL" id="JAKRKC020000002">
    <property type="protein sequence ID" value="MCK2218347.1"/>
    <property type="molecule type" value="Genomic_DNA"/>
</dbReference>
<feature type="compositionally biased region" description="Low complexity" evidence="1">
    <location>
        <begin position="14"/>
        <end position="23"/>
    </location>
</feature>
<protein>
    <submittedName>
        <fullName evidence="2">Uncharacterized protein</fullName>
    </submittedName>
</protein>
<evidence type="ECO:0000313" key="2">
    <source>
        <dbReference type="EMBL" id="MCK2218347.1"/>
    </source>
</evidence>
<dbReference type="RefSeq" id="WP_242378132.1">
    <property type="nucleotide sequence ID" value="NZ_JAKRKC020000002.1"/>
</dbReference>
<organism evidence="2 3">
    <name type="scientific">Actinomadura luzonensis</name>
    <dbReference type="NCBI Taxonomy" id="2805427"/>
    <lineage>
        <taxon>Bacteria</taxon>
        <taxon>Bacillati</taxon>
        <taxon>Actinomycetota</taxon>
        <taxon>Actinomycetes</taxon>
        <taxon>Streptosporangiales</taxon>
        <taxon>Thermomonosporaceae</taxon>
        <taxon>Actinomadura</taxon>
    </lineage>
</organism>
<evidence type="ECO:0000313" key="3">
    <source>
        <dbReference type="Proteomes" id="UP001317259"/>
    </source>
</evidence>
<feature type="region of interest" description="Disordered" evidence="1">
    <location>
        <begin position="1"/>
        <end position="24"/>
    </location>
</feature>
<gene>
    <name evidence="2" type="ORF">MF672_031820</name>
</gene>
<dbReference type="Proteomes" id="UP001317259">
    <property type="component" value="Unassembled WGS sequence"/>
</dbReference>
<comment type="caution">
    <text evidence="2">The sequence shown here is derived from an EMBL/GenBank/DDBJ whole genome shotgun (WGS) entry which is preliminary data.</text>
</comment>